<comment type="caution">
    <text evidence="4">The sequence shown here is derived from an EMBL/GenBank/DDBJ whole genome shotgun (WGS) entry which is preliminary data.</text>
</comment>
<dbReference type="Pfam" id="PF13966">
    <property type="entry name" value="zf-RVT"/>
    <property type="match status" value="1"/>
</dbReference>
<protein>
    <submittedName>
        <fullName evidence="4">Uncharacterized protein</fullName>
    </submittedName>
</protein>
<dbReference type="InterPro" id="IPR012337">
    <property type="entry name" value="RNaseH-like_sf"/>
</dbReference>
<dbReference type="InterPro" id="IPR053151">
    <property type="entry name" value="RNase_H-like"/>
</dbReference>
<gene>
    <name evidence="4" type="ORF">PVK06_018323</name>
</gene>
<dbReference type="InterPro" id="IPR002156">
    <property type="entry name" value="RNaseH_domain"/>
</dbReference>
<dbReference type="SUPFAM" id="SSF53098">
    <property type="entry name" value="Ribonuclease H-like"/>
    <property type="match status" value="1"/>
</dbReference>
<feature type="compositionally biased region" description="Polar residues" evidence="1">
    <location>
        <begin position="1"/>
        <end position="17"/>
    </location>
</feature>
<dbReference type="InterPro" id="IPR044730">
    <property type="entry name" value="RNase_H-like_dom_plant"/>
</dbReference>
<sequence>MNPQRPTRSSMSSTVESFSGPRPTQPPPESVVSDQKHHHHRKPPVLPEDFTVTVIHHRQLSSTMGIWLLLHGIVQKFVWGAHNGSSKMALVLRSKYKIPSSLLDDLSRNQCSFLWRSISKIFIWLALKQRLFTNAERVRRGFGSNSACSLCGYNYEDVLYILRDCNAVRGIWDKLIPQQYLSAFYSGYFLDWMRSNLQSHSSSWGGINWPCLFGIIVWVSLSSDGSVRFDEGFVADGGCVRDHNGEWIIGFAKYLGNCTILEAELWGILDGLNLILDRSFRKFLIQTDSIEVVNAILEDSPELSRSALVRKNYFILRKMDQWKIQYIPKEDNLIC</sequence>
<dbReference type="InterPro" id="IPR026960">
    <property type="entry name" value="RVT-Znf"/>
</dbReference>
<dbReference type="CDD" id="cd06222">
    <property type="entry name" value="RNase_H_like"/>
    <property type="match status" value="1"/>
</dbReference>
<evidence type="ECO:0000259" key="2">
    <source>
        <dbReference type="Pfam" id="PF13456"/>
    </source>
</evidence>
<dbReference type="PANTHER" id="PTHR47723">
    <property type="entry name" value="OS05G0353850 PROTEIN"/>
    <property type="match status" value="1"/>
</dbReference>
<dbReference type="PANTHER" id="PTHR47723:SF19">
    <property type="entry name" value="POLYNUCLEOTIDYL TRANSFERASE, RIBONUCLEASE H-LIKE SUPERFAMILY PROTEIN"/>
    <property type="match status" value="1"/>
</dbReference>
<evidence type="ECO:0000313" key="4">
    <source>
        <dbReference type="EMBL" id="KAK5834445.1"/>
    </source>
</evidence>
<keyword evidence="5" id="KW-1185">Reference proteome</keyword>
<evidence type="ECO:0000259" key="3">
    <source>
        <dbReference type="Pfam" id="PF13966"/>
    </source>
</evidence>
<name>A0ABR0Q536_GOSAR</name>
<proteinExistence type="predicted"/>
<accession>A0ABR0Q536</accession>
<feature type="region of interest" description="Disordered" evidence="1">
    <location>
        <begin position="1"/>
        <end position="45"/>
    </location>
</feature>
<organism evidence="4 5">
    <name type="scientific">Gossypium arboreum</name>
    <name type="common">Tree cotton</name>
    <name type="synonym">Gossypium nanking</name>
    <dbReference type="NCBI Taxonomy" id="29729"/>
    <lineage>
        <taxon>Eukaryota</taxon>
        <taxon>Viridiplantae</taxon>
        <taxon>Streptophyta</taxon>
        <taxon>Embryophyta</taxon>
        <taxon>Tracheophyta</taxon>
        <taxon>Spermatophyta</taxon>
        <taxon>Magnoliopsida</taxon>
        <taxon>eudicotyledons</taxon>
        <taxon>Gunneridae</taxon>
        <taxon>Pentapetalae</taxon>
        <taxon>rosids</taxon>
        <taxon>malvids</taxon>
        <taxon>Malvales</taxon>
        <taxon>Malvaceae</taxon>
        <taxon>Malvoideae</taxon>
        <taxon>Gossypium</taxon>
    </lineage>
</organism>
<feature type="domain" description="Reverse transcriptase zinc-binding" evidence="3">
    <location>
        <begin position="111"/>
        <end position="172"/>
    </location>
</feature>
<dbReference type="Gene3D" id="3.30.420.10">
    <property type="entry name" value="Ribonuclease H-like superfamily/Ribonuclease H"/>
    <property type="match status" value="1"/>
</dbReference>
<dbReference type="EMBL" id="JARKNE010000005">
    <property type="protein sequence ID" value="KAK5834445.1"/>
    <property type="molecule type" value="Genomic_DNA"/>
</dbReference>
<dbReference type="InterPro" id="IPR036397">
    <property type="entry name" value="RNaseH_sf"/>
</dbReference>
<evidence type="ECO:0000313" key="5">
    <source>
        <dbReference type="Proteomes" id="UP001358586"/>
    </source>
</evidence>
<feature type="domain" description="RNase H type-1" evidence="2">
    <location>
        <begin position="223"/>
        <end position="332"/>
    </location>
</feature>
<dbReference type="Pfam" id="PF13456">
    <property type="entry name" value="RVT_3"/>
    <property type="match status" value="1"/>
</dbReference>
<reference evidence="4 5" key="1">
    <citation type="submission" date="2023-03" db="EMBL/GenBank/DDBJ databases">
        <title>WGS of Gossypium arboreum.</title>
        <authorList>
            <person name="Yu D."/>
        </authorList>
    </citation>
    <scope>NUCLEOTIDE SEQUENCE [LARGE SCALE GENOMIC DNA]</scope>
    <source>
        <tissue evidence="4">Leaf</tissue>
    </source>
</reference>
<dbReference type="Proteomes" id="UP001358586">
    <property type="component" value="Chromosome 5"/>
</dbReference>
<evidence type="ECO:0000256" key="1">
    <source>
        <dbReference type="SAM" id="MobiDB-lite"/>
    </source>
</evidence>